<proteinExistence type="predicted"/>
<dbReference type="Proteomes" id="UP000800094">
    <property type="component" value="Unassembled WGS sequence"/>
</dbReference>
<dbReference type="RefSeq" id="XP_033678761.1">
    <property type="nucleotide sequence ID" value="XM_033833908.1"/>
</dbReference>
<evidence type="ECO:0000313" key="2">
    <source>
        <dbReference type="Proteomes" id="UP000800094"/>
    </source>
</evidence>
<accession>A0A6A6I0E5</accession>
<dbReference type="AlphaFoldDB" id="A0A6A6I0E5"/>
<reference evidence="1" key="1">
    <citation type="journal article" date="2020" name="Stud. Mycol.">
        <title>101 Dothideomycetes genomes: a test case for predicting lifestyles and emergence of pathogens.</title>
        <authorList>
            <person name="Haridas S."/>
            <person name="Albert R."/>
            <person name="Binder M."/>
            <person name="Bloem J."/>
            <person name="Labutti K."/>
            <person name="Salamov A."/>
            <person name="Andreopoulos B."/>
            <person name="Baker S."/>
            <person name="Barry K."/>
            <person name="Bills G."/>
            <person name="Bluhm B."/>
            <person name="Cannon C."/>
            <person name="Castanera R."/>
            <person name="Culley D."/>
            <person name="Daum C."/>
            <person name="Ezra D."/>
            <person name="Gonzalez J."/>
            <person name="Henrissat B."/>
            <person name="Kuo A."/>
            <person name="Liang C."/>
            <person name="Lipzen A."/>
            <person name="Lutzoni F."/>
            <person name="Magnuson J."/>
            <person name="Mondo S."/>
            <person name="Nolan M."/>
            <person name="Ohm R."/>
            <person name="Pangilinan J."/>
            <person name="Park H.-J."/>
            <person name="Ramirez L."/>
            <person name="Alfaro M."/>
            <person name="Sun H."/>
            <person name="Tritt A."/>
            <person name="Yoshinaga Y."/>
            <person name="Zwiers L.-H."/>
            <person name="Turgeon B."/>
            <person name="Goodwin S."/>
            <person name="Spatafora J."/>
            <person name="Crous P."/>
            <person name="Grigoriev I."/>
        </authorList>
    </citation>
    <scope>NUCLEOTIDE SEQUENCE</scope>
    <source>
        <strain evidence="1">CBS 122368</strain>
    </source>
</reference>
<evidence type="ECO:0000313" key="1">
    <source>
        <dbReference type="EMBL" id="KAF2243757.1"/>
    </source>
</evidence>
<dbReference type="EMBL" id="ML987204">
    <property type="protein sequence ID" value="KAF2243757.1"/>
    <property type="molecule type" value="Genomic_DNA"/>
</dbReference>
<keyword evidence="2" id="KW-1185">Reference proteome</keyword>
<organism evidence="1 2">
    <name type="scientific">Trematosphaeria pertusa</name>
    <dbReference type="NCBI Taxonomy" id="390896"/>
    <lineage>
        <taxon>Eukaryota</taxon>
        <taxon>Fungi</taxon>
        <taxon>Dikarya</taxon>
        <taxon>Ascomycota</taxon>
        <taxon>Pezizomycotina</taxon>
        <taxon>Dothideomycetes</taxon>
        <taxon>Pleosporomycetidae</taxon>
        <taxon>Pleosporales</taxon>
        <taxon>Massarineae</taxon>
        <taxon>Trematosphaeriaceae</taxon>
        <taxon>Trematosphaeria</taxon>
    </lineage>
</organism>
<dbReference type="GeneID" id="54587238"/>
<protein>
    <submittedName>
        <fullName evidence="1">Uncharacterized protein</fullName>
    </submittedName>
</protein>
<name>A0A6A6I0E5_9PLEO</name>
<sequence length="269" mass="30485">MALPAKRVQLYCQRLDATVDGHTLVPSSNFAQDVTSIRAAFPGLPQAVVCDVKGDPIRDFAKVKDGDRLLVFKDEYDHVQPEAYHYVLYLPKVGDNVDKNWLKATRAERAAYLVAIQNNDPIKNVVRITMPHTYVQGELARINYSLDSRLKSNYSPDVTFKAMQESWYNMKFDAMFDHPFNAAEKIKPPGDPKSWDLRLLPTLVLLSDCTAGQPLLARSLVLAAIKKRTEKEPDNAEAKHMLTEDIINVLDDMYKQADAIDSDWLYTPE</sequence>
<dbReference type="OrthoDB" id="10658982at2759"/>
<gene>
    <name evidence="1" type="ORF">BU26DRAFT_569660</name>
</gene>